<reference evidence="1 2" key="1">
    <citation type="journal article" date="2019" name="Sci. Rep.">
        <title>Orb-weaving spider Araneus ventricosus genome elucidates the spidroin gene catalogue.</title>
        <authorList>
            <person name="Kono N."/>
            <person name="Nakamura H."/>
            <person name="Ohtoshi R."/>
            <person name="Moran D.A.P."/>
            <person name="Shinohara A."/>
            <person name="Yoshida Y."/>
            <person name="Fujiwara M."/>
            <person name="Mori M."/>
            <person name="Tomita M."/>
            <person name="Arakawa K."/>
        </authorList>
    </citation>
    <scope>NUCLEOTIDE SEQUENCE [LARGE SCALE GENOMIC DNA]</scope>
</reference>
<protein>
    <submittedName>
        <fullName evidence="1">Uncharacterized protein</fullName>
    </submittedName>
</protein>
<name>A0A4Y2MBI0_ARAVE</name>
<proteinExistence type="predicted"/>
<evidence type="ECO:0000313" key="1">
    <source>
        <dbReference type="EMBL" id="GBN23989.1"/>
    </source>
</evidence>
<sequence length="34" mass="3795">MRSRRISKRVLASLEGTEMVVWLLGPNSDVGSYS</sequence>
<comment type="caution">
    <text evidence="1">The sequence shown here is derived from an EMBL/GenBank/DDBJ whole genome shotgun (WGS) entry which is preliminary data.</text>
</comment>
<organism evidence="1 2">
    <name type="scientific">Araneus ventricosus</name>
    <name type="common">Orbweaver spider</name>
    <name type="synonym">Epeira ventricosa</name>
    <dbReference type="NCBI Taxonomy" id="182803"/>
    <lineage>
        <taxon>Eukaryota</taxon>
        <taxon>Metazoa</taxon>
        <taxon>Ecdysozoa</taxon>
        <taxon>Arthropoda</taxon>
        <taxon>Chelicerata</taxon>
        <taxon>Arachnida</taxon>
        <taxon>Araneae</taxon>
        <taxon>Araneomorphae</taxon>
        <taxon>Entelegynae</taxon>
        <taxon>Araneoidea</taxon>
        <taxon>Araneidae</taxon>
        <taxon>Araneus</taxon>
    </lineage>
</organism>
<dbReference type="Proteomes" id="UP000499080">
    <property type="component" value="Unassembled WGS sequence"/>
</dbReference>
<feature type="non-terminal residue" evidence="1">
    <location>
        <position position="34"/>
    </location>
</feature>
<dbReference type="AlphaFoldDB" id="A0A4Y2MBI0"/>
<keyword evidence="2" id="KW-1185">Reference proteome</keyword>
<gene>
    <name evidence="1" type="ORF">AVEN_204547_1</name>
</gene>
<evidence type="ECO:0000313" key="2">
    <source>
        <dbReference type="Proteomes" id="UP000499080"/>
    </source>
</evidence>
<dbReference type="EMBL" id="BGPR01007065">
    <property type="protein sequence ID" value="GBN23989.1"/>
    <property type="molecule type" value="Genomic_DNA"/>
</dbReference>
<accession>A0A4Y2MBI0</accession>